<keyword evidence="2" id="KW-0812">Transmembrane</keyword>
<protein>
    <submittedName>
        <fullName evidence="3">Uncharacterized protein</fullName>
    </submittedName>
</protein>
<evidence type="ECO:0000256" key="1">
    <source>
        <dbReference type="SAM" id="MobiDB-lite"/>
    </source>
</evidence>
<accession>A0A5E4X5P6</accession>
<dbReference type="Proteomes" id="UP000334380">
    <property type="component" value="Unassembled WGS sequence"/>
</dbReference>
<dbReference type="RefSeq" id="WP_150614226.1">
    <property type="nucleotide sequence ID" value="NZ_CABPRU010000010.1"/>
</dbReference>
<evidence type="ECO:0000313" key="3">
    <source>
        <dbReference type="EMBL" id="VVE31548.1"/>
    </source>
</evidence>
<dbReference type="AlphaFoldDB" id="A0A5E4X5P6"/>
<proteinExistence type="predicted"/>
<reference evidence="3 4" key="1">
    <citation type="submission" date="2019-08" db="EMBL/GenBank/DDBJ databases">
        <authorList>
            <person name="Peeters C."/>
        </authorList>
    </citation>
    <scope>NUCLEOTIDE SEQUENCE [LARGE SCALE GENOMIC DNA]</scope>
    <source>
        <strain evidence="3 4">LMG 31013</strain>
    </source>
</reference>
<organism evidence="3 4">
    <name type="scientific">Pandoraea terrigena</name>
    <dbReference type="NCBI Taxonomy" id="2508292"/>
    <lineage>
        <taxon>Bacteria</taxon>
        <taxon>Pseudomonadati</taxon>
        <taxon>Pseudomonadota</taxon>
        <taxon>Betaproteobacteria</taxon>
        <taxon>Burkholderiales</taxon>
        <taxon>Burkholderiaceae</taxon>
        <taxon>Pandoraea</taxon>
    </lineage>
</organism>
<feature type="transmembrane region" description="Helical" evidence="2">
    <location>
        <begin position="40"/>
        <end position="61"/>
    </location>
</feature>
<evidence type="ECO:0000256" key="2">
    <source>
        <dbReference type="SAM" id="Phobius"/>
    </source>
</evidence>
<keyword evidence="2" id="KW-0472">Membrane</keyword>
<feature type="region of interest" description="Disordered" evidence="1">
    <location>
        <begin position="1"/>
        <end position="25"/>
    </location>
</feature>
<evidence type="ECO:0000313" key="4">
    <source>
        <dbReference type="Proteomes" id="UP000334380"/>
    </source>
</evidence>
<dbReference type="EMBL" id="CABPRU010000010">
    <property type="protein sequence ID" value="VVE31548.1"/>
    <property type="molecule type" value="Genomic_DNA"/>
</dbReference>
<name>A0A5E4X5P6_9BURK</name>
<keyword evidence="2" id="KW-1133">Transmembrane helix</keyword>
<dbReference type="OrthoDB" id="8943056at2"/>
<sequence length="119" mass="12989">MNPRPAFKDDRRRLTTPSAPTTMAAHNRSLATATRPALPALPAALPLTGYVVWFYVSLTYLDIRFDHDRFEIVTQQVPRASDAFYFDSVDAAYGHAAEVDEPYVILGADAAGAPAHIVG</sequence>
<feature type="compositionally biased region" description="Basic and acidic residues" evidence="1">
    <location>
        <begin position="1"/>
        <end position="13"/>
    </location>
</feature>
<gene>
    <name evidence="3" type="ORF">PTE31013_03702</name>
</gene>
<keyword evidence="4" id="KW-1185">Reference proteome</keyword>